<dbReference type="AlphaFoldDB" id="A0A154MMQ9"/>
<reference evidence="2 4" key="1">
    <citation type="submission" date="2015-12" db="EMBL/GenBank/DDBJ databases">
        <title>Amycolatopsis regifaucium genome sequencing and assembly.</title>
        <authorList>
            <person name="Mayilraj S."/>
        </authorList>
    </citation>
    <scope>NUCLEOTIDE SEQUENCE [LARGE SCALE GENOMIC DNA]</scope>
    <source>
        <strain evidence="2 4">GY080</strain>
    </source>
</reference>
<evidence type="ECO:0000313" key="3">
    <source>
        <dbReference type="EMBL" id="OKA09042.1"/>
    </source>
</evidence>
<dbReference type="EMBL" id="LOBU02000009">
    <property type="protein sequence ID" value="OKA09042.1"/>
    <property type="molecule type" value="Genomic_DNA"/>
</dbReference>
<sequence>MAGEQAGRVFAVWTVVAGLSLLVLLTSPGAIVPHATLGATVAPTAGLAVALIMVITTRDATPESDGTDA</sequence>
<dbReference type="Proteomes" id="UP000186883">
    <property type="component" value="Unassembled WGS sequence"/>
</dbReference>
<gene>
    <name evidence="3" type="ORF">ATP06_0210020</name>
    <name evidence="2" type="ORF">AVL48_30775</name>
</gene>
<evidence type="ECO:0000313" key="4">
    <source>
        <dbReference type="Proteomes" id="UP000076321"/>
    </source>
</evidence>
<keyword evidence="1" id="KW-0472">Membrane</keyword>
<proteinExistence type="predicted"/>
<feature type="transmembrane region" description="Helical" evidence="1">
    <location>
        <begin position="6"/>
        <end position="25"/>
    </location>
</feature>
<name>A0A154MMQ9_9PSEU</name>
<evidence type="ECO:0000256" key="1">
    <source>
        <dbReference type="SAM" id="Phobius"/>
    </source>
</evidence>
<keyword evidence="5" id="KW-1185">Reference proteome</keyword>
<dbReference type="Proteomes" id="UP000076321">
    <property type="component" value="Unassembled WGS sequence"/>
</dbReference>
<accession>A0A154MMQ9</accession>
<evidence type="ECO:0000313" key="5">
    <source>
        <dbReference type="Proteomes" id="UP000186883"/>
    </source>
</evidence>
<dbReference type="EMBL" id="LQCI01000011">
    <property type="protein sequence ID" value="KZB85350.1"/>
    <property type="molecule type" value="Genomic_DNA"/>
</dbReference>
<reference evidence="3 5" key="2">
    <citation type="submission" date="2016-11" db="EMBL/GenBank/DDBJ databases">
        <title>Genome sequencing of Amycolatopsis regifaucium.</title>
        <authorList>
            <person name="Mayilraj S."/>
            <person name="Kaur N."/>
        </authorList>
    </citation>
    <scope>NUCLEOTIDE SEQUENCE [LARGE SCALE GENOMIC DNA]</scope>
    <source>
        <strain evidence="3 5">GY080</strain>
    </source>
</reference>
<protein>
    <submittedName>
        <fullName evidence="2">Uncharacterized protein</fullName>
    </submittedName>
</protein>
<comment type="caution">
    <text evidence="2">The sequence shown here is derived from an EMBL/GenBank/DDBJ whole genome shotgun (WGS) entry which is preliminary data.</text>
</comment>
<keyword evidence="1" id="KW-1133">Transmembrane helix</keyword>
<feature type="transmembrane region" description="Helical" evidence="1">
    <location>
        <begin position="37"/>
        <end position="55"/>
    </location>
</feature>
<organism evidence="2 4">
    <name type="scientific">Amycolatopsis regifaucium</name>
    <dbReference type="NCBI Taxonomy" id="546365"/>
    <lineage>
        <taxon>Bacteria</taxon>
        <taxon>Bacillati</taxon>
        <taxon>Actinomycetota</taxon>
        <taxon>Actinomycetes</taxon>
        <taxon>Pseudonocardiales</taxon>
        <taxon>Pseudonocardiaceae</taxon>
        <taxon>Amycolatopsis</taxon>
    </lineage>
</organism>
<evidence type="ECO:0000313" key="2">
    <source>
        <dbReference type="EMBL" id="KZB85350.1"/>
    </source>
</evidence>
<keyword evidence="1" id="KW-0812">Transmembrane</keyword>